<dbReference type="AlphaFoldDB" id="A0A0P7BW41"/>
<dbReference type="Gene3D" id="4.10.240.10">
    <property type="entry name" value="Zn(2)-C6 fungal-type DNA-binding domain"/>
    <property type="match status" value="1"/>
</dbReference>
<dbReference type="OrthoDB" id="3477330at2759"/>
<dbReference type="PANTHER" id="PTHR37534:SF46">
    <property type="entry name" value="ZN(II)2CYS6 TRANSCRIPTION FACTOR (EUROFUNG)"/>
    <property type="match status" value="1"/>
</dbReference>
<evidence type="ECO:0000259" key="4">
    <source>
        <dbReference type="PROSITE" id="PS50048"/>
    </source>
</evidence>
<organism evidence="5 6">
    <name type="scientific">Neonectria ditissima</name>
    <dbReference type="NCBI Taxonomy" id="78410"/>
    <lineage>
        <taxon>Eukaryota</taxon>
        <taxon>Fungi</taxon>
        <taxon>Dikarya</taxon>
        <taxon>Ascomycota</taxon>
        <taxon>Pezizomycotina</taxon>
        <taxon>Sordariomycetes</taxon>
        <taxon>Hypocreomycetidae</taxon>
        <taxon>Hypocreales</taxon>
        <taxon>Nectriaceae</taxon>
        <taxon>Neonectria</taxon>
    </lineage>
</organism>
<dbReference type="CDD" id="cd00067">
    <property type="entry name" value="GAL4"/>
    <property type="match status" value="1"/>
</dbReference>
<keyword evidence="6" id="KW-1185">Reference proteome</keyword>
<reference evidence="5 6" key="1">
    <citation type="submission" date="2015-09" db="EMBL/GenBank/DDBJ databases">
        <title>Draft genome of a European isolate of the apple canker pathogen Neonectria ditissima.</title>
        <authorList>
            <person name="Gomez-Cortecero A."/>
            <person name="Harrison R.J."/>
            <person name="Armitage A.D."/>
        </authorList>
    </citation>
    <scope>NUCLEOTIDE SEQUENCE [LARGE SCALE GENOMIC DNA]</scope>
    <source>
        <strain evidence="5 6">R09/05</strain>
    </source>
</reference>
<protein>
    <recommendedName>
        <fullName evidence="4">Zn(2)-C6 fungal-type domain-containing protein</fullName>
    </recommendedName>
</protein>
<dbReference type="Pfam" id="PF00172">
    <property type="entry name" value="Zn_clus"/>
    <property type="match status" value="1"/>
</dbReference>
<comment type="subcellular location">
    <subcellularLocation>
        <location evidence="1">Nucleus</location>
    </subcellularLocation>
</comment>
<dbReference type="Proteomes" id="UP000050424">
    <property type="component" value="Unassembled WGS sequence"/>
</dbReference>
<dbReference type="EMBL" id="LKCW01000023">
    <property type="protein sequence ID" value="KPM44125.1"/>
    <property type="molecule type" value="Genomic_DNA"/>
</dbReference>
<keyword evidence="2" id="KW-0539">Nucleus</keyword>
<evidence type="ECO:0000256" key="3">
    <source>
        <dbReference type="SAM" id="MobiDB-lite"/>
    </source>
</evidence>
<evidence type="ECO:0000313" key="5">
    <source>
        <dbReference type="EMBL" id="KPM44125.1"/>
    </source>
</evidence>
<sequence>MSPPEQSRPPGFEQPRSITSRPRRRKTFTGCWTCRSRHVKCDEQRPACKRCVAGSFTCRGYDVRLTWVSSAASELPKGNRRVLSQRETESAASHSSPLDVRTTLRQLDGPCEASPMTEGPFSVFQASQPNHPAESHTTGTSPTAFSNTEPMPYEYQPSPRADGLIYALDFAPPETDGAPAPSSTPPQVLSAVDEYLGQELGQLTNNLCSDGAIIGEEFPTHPRTLDLRYNSSPSLDLSGVDQNCTARSNTEVSGIPSSYSHARTSQDNNTISSPNLALWNFQLAAGALGQPERHLDLLPAPAQQRELINHWATSLCDRLMPIKNIMNPFRIVVAPMALEGSRMANEKSSSAVAVFHAVCAASATHQSILRGGDEDDSLTLQHRNSSFMHLMRNIQSNDPSERLASLATLCIWLLSYFISGAPGAWREVIKVARDLVEQTSMETWTHSTSAALTYQCYSALVAMIQSQYLGHKEYLAPMNPSLTGSEHYKYTAIPTASLELISSFNTALLQGGSVSAEELDRLEIEFALSVPSAPDDLTLASKDLRASHHHNNLFYYTCLLYFRCNSGRSQRESEIQDLVEKCLERIEDLDAMQLKGNPLSWIYATVAFEAGTPDLRDRVRKSFACRKSLGFATWDTLLRAAEKVWSVRDGALCGQQPETWQRILAESPQFDVLLY</sequence>
<dbReference type="PROSITE" id="PS00463">
    <property type="entry name" value="ZN2_CY6_FUNGAL_1"/>
    <property type="match status" value="1"/>
</dbReference>
<dbReference type="InterPro" id="IPR036864">
    <property type="entry name" value="Zn2-C6_fun-type_DNA-bd_sf"/>
</dbReference>
<dbReference type="STRING" id="78410.A0A0P7BW41"/>
<gene>
    <name evidence="5" type="ORF">AK830_g2412</name>
</gene>
<dbReference type="PANTHER" id="PTHR37534">
    <property type="entry name" value="TRANSCRIPTIONAL ACTIVATOR PROTEIN UGA3"/>
    <property type="match status" value="1"/>
</dbReference>
<feature type="region of interest" description="Disordered" evidence="3">
    <location>
        <begin position="1"/>
        <end position="24"/>
    </location>
</feature>
<proteinExistence type="predicted"/>
<evidence type="ECO:0000313" key="6">
    <source>
        <dbReference type="Proteomes" id="UP000050424"/>
    </source>
</evidence>
<dbReference type="InterPro" id="IPR001138">
    <property type="entry name" value="Zn2Cys6_DnaBD"/>
</dbReference>
<accession>A0A0P7BW41</accession>
<dbReference type="PROSITE" id="PS50048">
    <property type="entry name" value="ZN2_CY6_FUNGAL_2"/>
    <property type="match status" value="1"/>
</dbReference>
<feature type="compositionally biased region" description="Polar residues" evidence="3">
    <location>
        <begin position="124"/>
        <end position="149"/>
    </location>
</feature>
<dbReference type="GO" id="GO:0008270">
    <property type="term" value="F:zinc ion binding"/>
    <property type="evidence" value="ECO:0007669"/>
    <property type="project" value="InterPro"/>
</dbReference>
<feature type="region of interest" description="Disordered" evidence="3">
    <location>
        <begin position="75"/>
        <end position="150"/>
    </location>
</feature>
<dbReference type="GO" id="GO:0005634">
    <property type="term" value="C:nucleus"/>
    <property type="evidence" value="ECO:0007669"/>
    <property type="project" value="UniProtKB-SubCell"/>
</dbReference>
<name>A0A0P7BW41_9HYPO</name>
<evidence type="ECO:0000256" key="2">
    <source>
        <dbReference type="ARBA" id="ARBA00023242"/>
    </source>
</evidence>
<evidence type="ECO:0000256" key="1">
    <source>
        <dbReference type="ARBA" id="ARBA00004123"/>
    </source>
</evidence>
<dbReference type="SMART" id="SM00066">
    <property type="entry name" value="GAL4"/>
    <property type="match status" value="1"/>
</dbReference>
<dbReference type="GO" id="GO:0000981">
    <property type="term" value="F:DNA-binding transcription factor activity, RNA polymerase II-specific"/>
    <property type="evidence" value="ECO:0007669"/>
    <property type="project" value="InterPro"/>
</dbReference>
<dbReference type="Pfam" id="PF11951">
    <property type="entry name" value="Fungal_trans_2"/>
    <property type="match status" value="1"/>
</dbReference>
<feature type="region of interest" description="Disordered" evidence="3">
    <location>
        <begin position="248"/>
        <end position="267"/>
    </location>
</feature>
<feature type="domain" description="Zn(2)-C6 fungal-type" evidence="4">
    <location>
        <begin position="30"/>
        <end position="58"/>
    </location>
</feature>
<dbReference type="SUPFAM" id="SSF57701">
    <property type="entry name" value="Zn2/Cys6 DNA-binding domain"/>
    <property type="match status" value="1"/>
</dbReference>
<comment type="caution">
    <text evidence="5">The sequence shown here is derived from an EMBL/GenBank/DDBJ whole genome shotgun (WGS) entry which is preliminary data.</text>
</comment>
<dbReference type="InterPro" id="IPR021858">
    <property type="entry name" value="Fun_TF"/>
</dbReference>